<organism evidence="1 2">
    <name type="scientific">Eimeria mitis</name>
    <dbReference type="NCBI Taxonomy" id="44415"/>
    <lineage>
        <taxon>Eukaryota</taxon>
        <taxon>Sar</taxon>
        <taxon>Alveolata</taxon>
        <taxon>Apicomplexa</taxon>
        <taxon>Conoidasida</taxon>
        <taxon>Coccidia</taxon>
        <taxon>Eucoccidiorida</taxon>
        <taxon>Eimeriorina</taxon>
        <taxon>Eimeriidae</taxon>
        <taxon>Eimeria</taxon>
    </lineage>
</organism>
<dbReference type="Proteomes" id="UP000030744">
    <property type="component" value="Unassembled WGS sequence"/>
</dbReference>
<keyword evidence="2" id="KW-1185">Reference proteome</keyword>
<dbReference type="EMBL" id="HG678837">
    <property type="protein sequence ID" value="CDJ27067.1"/>
    <property type="molecule type" value="Genomic_DNA"/>
</dbReference>
<reference evidence="1" key="1">
    <citation type="submission" date="2013-10" db="EMBL/GenBank/DDBJ databases">
        <title>Genomic analysis of the causative agents of coccidiosis in chickens.</title>
        <authorList>
            <person name="Reid A.J."/>
            <person name="Blake D."/>
            <person name="Billington K."/>
            <person name="Browne H."/>
            <person name="Dunn M."/>
            <person name="Hung S."/>
            <person name="Kawahara F."/>
            <person name="Miranda-Saavedra D."/>
            <person name="Mourier T."/>
            <person name="Nagra H."/>
            <person name="Otto T.D."/>
            <person name="Rawlings N."/>
            <person name="Sanchez A."/>
            <person name="Sanders M."/>
            <person name="Subramaniam C."/>
            <person name="Tay Y."/>
            <person name="Dear P."/>
            <person name="Doerig C."/>
            <person name="Gruber A."/>
            <person name="Parkinson J."/>
            <person name="Shirley M."/>
            <person name="Wan K.L."/>
            <person name="Berriman M."/>
            <person name="Tomley F."/>
            <person name="Pain A."/>
        </authorList>
    </citation>
    <scope>NUCLEOTIDE SEQUENCE [LARGE SCALE GENOMIC DNA]</scope>
    <source>
        <strain evidence="1">Houghton</strain>
    </source>
</reference>
<dbReference type="AlphaFoldDB" id="U6JSM8"/>
<sequence>MILLKRTLDVHPATGCGGKLKAFRLSADRSPVVHLYDGAFYIEKMVNAFTFFAVAIVCKVSAVGADSPKVQAGMVVGKLRVAPASGRNAMIGIGNDPDQFQIGIDGSGEFIIASPRKTILSVDNEDTMRIYANLTTRDIDAGRLWKVR</sequence>
<name>U6JSM8_9EIME</name>
<protein>
    <submittedName>
        <fullName evidence="1">Uncharacterized protein</fullName>
    </submittedName>
</protein>
<dbReference type="VEuPathDB" id="ToxoDB:EMH_0079690"/>
<reference evidence="1" key="2">
    <citation type="submission" date="2013-10" db="EMBL/GenBank/DDBJ databases">
        <authorList>
            <person name="Aslett M."/>
        </authorList>
    </citation>
    <scope>NUCLEOTIDE SEQUENCE [LARGE SCALE GENOMIC DNA]</scope>
    <source>
        <strain evidence="1">Houghton</strain>
    </source>
</reference>
<evidence type="ECO:0000313" key="2">
    <source>
        <dbReference type="Proteomes" id="UP000030744"/>
    </source>
</evidence>
<gene>
    <name evidence="1" type="ORF">EMH_0079690</name>
</gene>
<dbReference type="OrthoDB" id="397220at2759"/>
<accession>U6JSM8</accession>
<dbReference type="GeneID" id="25382396"/>
<evidence type="ECO:0000313" key="1">
    <source>
        <dbReference type="EMBL" id="CDJ27067.1"/>
    </source>
</evidence>
<dbReference type="RefSeq" id="XP_013349645.1">
    <property type="nucleotide sequence ID" value="XM_013494191.1"/>
</dbReference>
<proteinExistence type="predicted"/>